<keyword evidence="2" id="KW-1185">Reference proteome</keyword>
<sequence length="237" mass="26246">MRKLLLPLTLIALPVIGWAALPHQHKLVVRGFLYTATSANPPAPNSSGPDSVTQSRPISEWSQALITAARSQIGVTTRYSGAYVRLAYPNGDVDRQTGVCTDVIVRALRDAHGVDLQKTVHEDMARNFNAYPKNWGLTRPDKNIDHRRVPNQQRFFQRKGMDMAVTQNPADYQPGDLVTWTVSGTLPHIGILSDRMNRAGTHPLVIHNIGAGTHEDDILFAFPITGHYRLTADLGRD</sequence>
<proteinExistence type="predicted"/>
<accession>A0A545SVG7</accession>
<dbReference type="Gene3D" id="3.90.1720.10">
    <property type="entry name" value="endopeptidase domain like (from Nostoc punctiforme)"/>
    <property type="match status" value="1"/>
</dbReference>
<dbReference type="Pfam" id="PF06940">
    <property type="entry name" value="DUF1287"/>
    <property type="match status" value="1"/>
</dbReference>
<comment type="caution">
    <text evidence="1">The sequence shown here is derived from an EMBL/GenBank/DDBJ whole genome shotgun (WGS) entry which is preliminary data.</text>
</comment>
<dbReference type="EMBL" id="VICH01000004">
    <property type="protein sequence ID" value="TQV68948.1"/>
    <property type="molecule type" value="Genomic_DNA"/>
</dbReference>
<reference evidence="1 2" key="1">
    <citation type="submission" date="2019-06" db="EMBL/GenBank/DDBJ databases">
        <title>A novel species of marine bacteria.</title>
        <authorList>
            <person name="Wang Y."/>
        </authorList>
    </citation>
    <scope>NUCLEOTIDE SEQUENCE [LARGE SCALE GENOMIC DNA]</scope>
    <source>
        <strain evidence="1 2">MA1-10</strain>
    </source>
</reference>
<dbReference type="AlphaFoldDB" id="A0A545SVG7"/>
<evidence type="ECO:0000313" key="2">
    <source>
        <dbReference type="Proteomes" id="UP000315816"/>
    </source>
</evidence>
<dbReference type="InterPro" id="IPR009706">
    <property type="entry name" value="DUF1287"/>
</dbReference>
<dbReference type="OrthoDB" id="114026at2"/>
<name>A0A545SVG7_9RHOB</name>
<dbReference type="RefSeq" id="WP_142852701.1">
    <property type="nucleotide sequence ID" value="NZ_FXWW01000001.1"/>
</dbReference>
<protein>
    <submittedName>
        <fullName evidence="1">DUF1287 domain-containing protein</fullName>
    </submittedName>
</protein>
<dbReference type="Proteomes" id="UP000315816">
    <property type="component" value="Unassembled WGS sequence"/>
</dbReference>
<evidence type="ECO:0000313" key="1">
    <source>
        <dbReference type="EMBL" id="TQV68948.1"/>
    </source>
</evidence>
<gene>
    <name evidence="1" type="ORF">FIL88_05070</name>
</gene>
<organism evidence="1 2">
    <name type="scientific">Aliiroseovarius halocynthiae</name>
    <dbReference type="NCBI Taxonomy" id="985055"/>
    <lineage>
        <taxon>Bacteria</taxon>
        <taxon>Pseudomonadati</taxon>
        <taxon>Pseudomonadota</taxon>
        <taxon>Alphaproteobacteria</taxon>
        <taxon>Rhodobacterales</taxon>
        <taxon>Paracoccaceae</taxon>
        <taxon>Aliiroseovarius</taxon>
    </lineage>
</organism>